<keyword evidence="4" id="KW-0378">Hydrolase</keyword>
<evidence type="ECO:0000313" key="12">
    <source>
        <dbReference type="Proteomes" id="UP000586671"/>
    </source>
</evidence>
<protein>
    <recommendedName>
        <fullName evidence="2">NAD(+) diphosphatase</fullName>
        <ecNumber evidence="2">3.6.1.22</ecNumber>
    </recommendedName>
</protein>
<evidence type="ECO:0000256" key="4">
    <source>
        <dbReference type="ARBA" id="ARBA00022801"/>
    </source>
</evidence>
<evidence type="ECO:0000259" key="10">
    <source>
        <dbReference type="PROSITE" id="PS51462"/>
    </source>
</evidence>
<name>A0A7K5X815_9CHAR</name>
<feature type="non-terminal residue" evidence="11">
    <location>
        <position position="1"/>
    </location>
</feature>
<dbReference type="NCBIfam" id="NF001299">
    <property type="entry name" value="PRK00241.1"/>
    <property type="match status" value="1"/>
</dbReference>
<dbReference type="GO" id="GO:0016787">
    <property type="term" value="F:hydrolase activity"/>
    <property type="evidence" value="ECO:0007669"/>
    <property type="project" value="UniProtKB-KW"/>
</dbReference>
<dbReference type="SUPFAM" id="SSF55811">
    <property type="entry name" value="Nudix"/>
    <property type="match status" value="1"/>
</dbReference>
<dbReference type="Proteomes" id="UP000586671">
    <property type="component" value="Unassembled WGS sequence"/>
</dbReference>
<comment type="catalytic activity">
    <reaction evidence="7">
        <text>NADPH + H2O = reduced beta-nicotinamide D-ribonucleotide + adenosine 2',5'-bisphosphate + 2 H(+)</text>
        <dbReference type="Rhea" id="RHEA:60820"/>
        <dbReference type="ChEBI" id="CHEBI:15377"/>
        <dbReference type="ChEBI" id="CHEBI:15378"/>
        <dbReference type="ChEBI" id="CHEBI:57783"/>
        <dbReference type="ChEBI" id="CHEBI:90832"/>
        <dbReference type="ChEBI" id="CHEBI:194156"/>
    </reaction>
    <physiologicalReaction direction="left-to-right" evidence="7">
        <dbReference type="Rhea" id="RHEA:60821"/>
    </physiologicalReaction>
</comment>
<dbReference type="InterPro" id="IPR049734">
    <property type="entry name" value="NudC-like_C"/>
</dbReference>
<evidence type="ECO:0000256" key="6">
    <source>
        <dbReference type="ARBA" id="ARBA00023027"/>
    </source>
</evidence>
<dbReference type="Pfam" id="PF00293">
    <property type="entry name" value="NUDIX"/>
    <property type="match status" value="1"/>
</dbReference>
<dbReference type="InterPro" id="IPR015797">
    <property type="entry name" value="NUDIX_hydrolase-like_dom_sf"/>
</dbReference>
<dbReference type="GO" id="GO:0046872">
    <property type="term" value="F:metal ion binding"/>
    <property type="evidence" value="ECO:0007669"/>
    <property type="project" value="UniProtKB-KW"/>
</dbReference>
<organism evidence="11 12">
    <name type="scientific">Dromas ardeola</name>
    <dbReference type="NCBI Taxonomy" id="458190"/>
    <lineage>
        <taxon>Eukaryota</taxon>
        <taxon>Metazoa</taxon>
        <taxon>Chordata</taxon>
        <taxon>Craniata</taxon>
        <taxon>Vertebrata</taxon>
        <taxon>Euteleostomi</taxon>
        <taxon>Archelosauria</taxon>
        <taxon>Archosauria</taxon>
        <taxon>Dinosauria</taxon>
        <taxon>Saurischia</taxon>
        <taxon>Theropoda</taxon>
        <taxon>Coelurosauria</taxon>
        <taxon>Aves</taxon>
        <taxon>Neognathae</taxon>
        <taxon>Neoaves</taxon>
        <taxon>Charadriiformes</taxon>
        <taxon>Dromadidae</taxon>
        <taxon>Dromas</taxon>
    </lineage>
</organism>
<dbReference type="AlphaFoldDB" id="A0A7K5X815"/>
<evidence type="ECO:0000256" key="7">
    <source>
        <dbReference type="ARBA" id="ARBA00047501"/>
    </source>
</evidence>
<evidence type="ECO:0000313" key="11">
    <source>
        <dbReference type="EMBL" id="NWU49600.1"/>
    </source>
</evidence>
<dbReference type="Gene3D" id="3.90.79.10">
    <property type="entry name" value="Nucleoside Triphosphate Pyrophosphohydrolase"/>
    <property type="match status" value="1"/>
</dbReference>
<evidence type="ECO:0000256" key="5">
    <source>
        <dbReference type="ARBA" id="ARBA00022842"/>
    </source>
</evidence>
<dbReference type="Pfam" id="PF09296">
    <property type="entry name" value="NUDIX-like"/>
    <property type="match status" value="1"/>
</dbReference>
<keyword evidence="6" id="KW-0520">NAD</keyword>
<dbReference type="InterPro" id="IPR015376">
    <property type="entry name" value="Znr_NADH_PPase"/>
</dbReference>
<reference evidence="11 12" key="1">
    <citation type="submission" date="2019-09" db="EMBL/GenBank/DDBJ databases">
        <title>Bird 10,000 Genomes (B10K) Project - Family phase.</title>
        <authorList>
            <person name="Zhang G."/>
        </authorList>
    </citation>
    <scope>NUCLEOTIDE SEQUENCE [LARGE SCALE GENOMIC DNA]</scope>
    <source>
        <strain evidence="11">B10K-DU-012-55</strain>
        <tissue evidence="11">Muscle</tissue>
    </source>
</reference>
<comment type="catalytic activity">
    <reaction evidence="8">
        <text>NAD(+) + H2O = beta-nicotinamide D-ribonucleotide + AMP + 2 H(+)</text>
        <dbReference type="Rhea" id="RHEA:11800"/>
        <dbReference type="ChEBI" id="CHEBI:14649"/>
        <dbReference type="ChEBI" id="CHEBI:15377"/>
        <dbReference type="ChEBI" id="CHEBI:15378"/>
        <dbReference type="ChEBI" id="CHEBI:57540"/>
        <dbReference type="ChEBI" id="CHEBI:456215"/>
        <dbReference type="EC" id="3.6.1.22"/>
    </reaction>
    <physiologicalReaction direction="left-to-right" evidence="8">
        <dbReference type="Rhea" id="RHEA:11801"/>
    </physiologicalReaction>
</comment>
<evidence type="ECO:0000256" key="8">
    <source>
        <dbReference type="ARBA" id="ARBA00049196"/>
    </source>
</evidence>
<sequence length="338" mass="38239">MAAIYQVVNRRASSLACRLHSTYVRKMRYLNELKEDDSLCRQAQTSGTFYLFHNLSPFLQKAGKKYLVPQLGAAEMKRILEKFKETEQWIEKSVLIGCSDEHVPHFALDLGALEKSVVESELQGSFTDLRKALFVVDGIDSSLLALAQSLLRWHDSHQYCSKTGQPTQKNMSGSKRVCHASGITYYPQMSPVVITLVSDGSRCLLARQPSFPQGMYTALSGFCDVGENVEETVRREVAEEVGLEVESLWYSASQHWPFPSSCLMIACHASVRAQQAEIHMNSLELEEARWFGLEEIVEGLKREPRSSKQDDGSFLPWFPPKQAIAHQLICEWVKRQTS</sequence>
<dbReference type="Gene3D" id="3.90.79.20">
    <property type="match status" value="1"/>
</dbReference>
<dbReference type="InterPro" id="IPR020084">
    <property type="entry name" value="NUDIX_hydrolase_CS"/>
</dbReference>
<accession>A0A7K5X815</accession>
<proteinExistence type="predicted"/>
<dbReference type="PANTHER" id="PTHR11383">
    <property type="entry name" value="NUCLEOSIDE DIPHOSPHATE-LINKED MOIETY X MOTIF 13"/>
    <property type="match status" value="1"/>
</dbReference>
<comment type="caution">
    <text evidence="11">The sequence shown here is derived from an EMBL/GenBank/DDBJ whole genome shotgun (WGS) entry which is preliminary data.</text>
</comment>
<evidence type="ECO:0000256" key="3">
    <source>
        <dbReference type="ARBA" id="ARBA00022723"/>
    </source>
</evidence>
<dbReference type="InterPro" id="IPR000086">
    <property type="entry name" value="NUDIX_hydrolase_dom"/>
</dbReference>
<dbReference type="Pfam" id="PF09297">
    <property type="entry name" value="Zn_ribbon_NUD"/>
    <property type="match status" value="1"/>
</dbReference>
<dbReference type="PANTHER" id="PTHR11383:SF3">
    <property type="entry name" value="NAD(P)H PYROPHOSPHATASE NUDT13, MITOCHONDRIAL"/>
    <property type="match status" value="1"/>
</dbReference>
<comment type="catalytic activity">
    <reaction evidence="9">
        <text>NADH + H2O = reduced beta-nicotinamide D-ribonucleotide + AMP + 2 H(+)</text>
        <dbReference type="Rhea" id="RHEA:48868"/>
        <dbReference type="ChEBI" id="CHEBI:15377"/>
        <dbReference type="ChEBI" id="CHEBI:15378"/>
        <dbReference type="ChEBI" id="CHEBI:57945"/>
        <dbReference type="ChEBI" id="CHEBI:90832"/>
        <dbReference type="ChEBI" id="CHEBI:456215"/>
        <dbReference type="EC" id="3.6.1.22"/>
    </reaction>
    <physiologicalReaction direction="left-to-right" evidence="9">
        <dbReference type="Rhea" id="RHEA:48869"/>
    </physiologicalReaction>
</comment>
<feature type="non-terminal residue" evidence="11">
    <location>
        <position position="338"/>
    </location>
</feature>
<evidence type="ECO:0000256" key="1">
    <source>
        <dbReference type="ARBA" id="ARBA00001946"/>
    </source>
</evidence>
<keyword evidence="5" id="KW-0460">Magnesium</keyword>
<keyword evidence="12" id="KW-1185">Reference proteome</keyword>
<dbReference type="PROSITE" id="PS51462">
    <property type="entry name" value="NUDIX"/>
    <property type="match status" value="1"/>
</dbReference>
<gene>
    <name evidence="11" type="primary">Nudt13</name>
    <name evidence="11" type="ORF">DROARD_R09372</name>
</gene>
<dbReference type="InterPro" id="IPR015375">
    <property type="entry name" value="NADH_PPase-like_N"/>
</dbReference>
<feature type="domain" description="Nudix hydrolase" evidence="10">
    <location>
        <begin position="187"/>
        <end position="313"/>
    </location>
</feature>
<dbReference type="PROSITE" id="PS00893">
    <property type="entry name" value="NUDIX_BOX"/>
    <property type="match status" value="1"/>
</dbReference>
<keyword evidence="3" id="KW-0479">Metal-binding</keyword>
<dbReference type="EMBL" id="VYZM01006139">
    <property type="protein sequence ID" value="NWU49600.1"/>
    <property type="molecule type" value="Genomic_DNA"/>
</dbReference>
<evidence type="ECO:0000256" key="9">
    <source>
        <dbReference type="ARBA" id="ARBA00049264"/>
    </source>
</evidence>
<dbReference type="EC" id="3.6.1.22" evidence="2"/>
<evidence type="ECO:0000256" key="2">
    <source>
        <dbReference type="ARBA" id="ARBA00012381"/>
    </source>
</evidence>
<dbReference type="CDD" id="cd03429">
    <property type="entry name" value="NUDIX_NADH_pyrophosphatase_Nudt13"/>
    <property type="match status" value="1"/>
</dbReference>
<comment type="cofactor">
    <cofactor evidence="1">
        <name>Mg(2+)</name>
        <dbReference type="ChEBI" id="CHEBI:18420"/>
    </cofactor>
</comment>